<dbReference type="PROSITE" id="PS51123">
    <property type="entry name" value="OMPA_2"/>
    <property type="match status" value="1"/>
</dbReference>
<evidence type="ECO:0000313" key="6">
    <source>
        <dbReference type="EMBL" id="QEE22135.1"/>
    </source>
</evidence>
<dbReference type="EMBL" id="CP041690">
    <property type="protein sequence ID" value="QEE22135.1"/>
    <property type="molecule type" value="Genomic_DNA"/>
</dbReference>
<keyword evidence="5" id="KW-0732">Signal</keyword>
<protein>
    <submittedName>
        <fullName evidence="6">OmpA family protein</fullName>
    </submittedName>
</protein>
<dbReference type="PRINTS" id="PR01021">
    <property type="entry name" value="OMPADOMAIN"/>
</dbReference>
<keyword evidence="2" id="KW-0472">Membrane</keyword>
<proteinExistence type="predicted"/>
<dbReference type="InterPro" id="IPR006664">
    <property type="entry name" value="OMP_bac"/>
</dbReference>
<dbReference type="InterPro" id="IPR050330">
    <property type="entry name" value="Bact_OuterMem_StrucFunc"/>
</dbReference>
<evidence type="ECO:0000313" key="7">
    <source>
        <dbReference type="Proteomes" id="UP000321062"/>
    </source>
</evidence>
<dbReference type="RefSeq" id="WP_147657628.1">
    <property type="nucleotide sequence ID" value="NZ_BMFM01000001.1"/>
</dbReference>
<reference evidence="6 7" key="1">
    <citation type="journal article" date="2015" name="Int. J. Syst. Evol. Microbiol.">
        <title>Youhaiella tibetensis gen. nov., sp. nov., isolated from subsurface sediment.</title>
        <authorList>
            <person name="Wang Y.X."/>
            <person name="Huang F.Q."/>
            <person name="Nogi Y."/>
            <person name="Pang S.J."/>
            <person name="Wang P.K."/>
            <person name="Lv J."/>
        </authorList>
    </citation>
    <scope>NUCLEOTIDE SEQUENCE [LARGE SCALE GENOMIC DNA]</scope>
    <source>
        <strain evidence="7">fig4</strain>
    </source>
</reference>
<evidence type="ECO:0000256" key="4">
    <source>
        <dbReference type="SAM" id="MobiDB-lite"/>
    </source>
</evidence>
<dbReference type="Pfam" id="PF16841">
    <property type="entry name" value="CBM60"/>
    <property type="match status" value="1"/>
</dbReference>
<organism evidence="6 7">
    <name type="scientific">Paradevosia tibetensis</name>
    <dbReference type="NCBI Taxonomy" id="1447062"/>
    <lineage>
        <taxon>Bacteria</taxon>
        <taxon>Pseudomonadati</taxon>
        <taxon>Pseudomonadota</taxon>
        <taxon>Alphaproteobacteria</taxon>
        <taxon>Hyphomicrobiales</taxon>
        <taxon>Devosiaceae</taxon>
        <taxon>Paradevosia</taxon>
    </lineage>
</organism>
<dbReference type="PANTHER" id="PTHR30329:SF21">
    <property type="entry name" value="LIPOPROTEIN YIAD-RELATED"/>
    <property type="match status" value="1"/>
</dbReference>
<dbReference type="PANTHER" id="PTHR30329">
    <property type="entry name" value="STATOR ELEMENT OF FLAGELLAR MOTOR COMPLEX"/>
    <property type="match status" value="1"/>
</dbReference>
<dbReference type="InterPro" id="IPR031768">
    <property type="entry name" value="CBM60_xylan-bd"/>
</dbReference>
<dbReference type="InterPro" id="IPR036737">
    <property type="entry name" value="OmpA-like_sf"/>
</dbReference>
<comment type="subcellular location">
    <subcellularLocation>
        <location evidence="1">Cell outer membrane</location>
    </subcellularLocation>
</comment>
<dbReference type="AlphaFoldDB" id="A0A5B9DT69"/>
<accession>A0A5B9DT69</accession>
<dbReference type="OrthoDB" id="7943938at2"/>
<feature type="signal peptide" evidence="5">
    <location>
        <begin position="1"/>
        <end position="23"/>
    </location>
</feature>
<sequence length="374" mass="38536">MNGKNTMLATAFALAFIPGIAMAAPARLVLVIGGEAYDGPPKFVVTFDGKPVGEGAVDKAIDTGTDQRFADAVDKSQYVESFSFDIPEADFRPTGEIRISLTNEAYGGDGSNRDRNLFVSSVTLNGVEIKAANLATVTKAGLEPNQMVGDYLAINDNTTQAVSLAPEGGWPEAAADESAPPAAKPAEPATPAAETPAEPEAPAPAAKPAAPAEPKAEEAKPAPQPEPEAKPEPAGAPEPAEAAAPEDKVAAAEAAPAKAAAAQTATCTLEKSFDVTGFGQNSNDLTPATNKQLDAIAEEIGAQTCSITLTGYSDTYGSYATNALFSVERAQNALKYLRDKGIKFEKAEATGVGETTKFGPSARANRRVVIAVTP</sequence>
<keyword evidence="3" id="KW-0998">Cell outer membrane</keyword>
<name>A0A5B9DT69_9HYPH</name>
<dbReference type="KEGG" id="yti:FNA67_19075"/>
<dbReference type="Gene3D" id="2.60.60.40">
    <property type="match status" value="1"/>
</dbReference>
<dbReference type="Proteomes" id="UP000321062">
    <property type="component" value="Chromosome"/>
</dbReference>
<feature type="compositionally biased region" description="Low complexity" evidence="4">
    <location>
        <begin position="171"/>
        <end position="213"/>
    </location>
</feature>
<dbReference type="Pfam" id="PF00691">
    <property type="entry name" value="OmpA"/>
    <property type="match status" value="1"/>
</dbReference>
<dbReference type="Gene3D" id="3.30.1330.60">
    <property type="entry name" value="OmpA-like domain"/>
    <property type="match status" value="1"/>
</dbReference>
<keyword evidence="7" id="KW-1185">Reference proteome</keyword>
<dbReference type="InterPro" id="IPR006665">
    <property type="entry name" value="OmpA-like"/>
</dbReference>
<feature type="region of interest" description="Disordered" evidence="4">
    <location>
        <begin position="170"/>
        <end position="255"/>
    </location>
</feature>
<feature type="chain" id="PRO_5043814692" evidence="5">
    <location>
        <begin position="24"/>
        <end position="374"/>
    </location>
</feature>
<evidence type="ECO:0000256" key="1">
    <source>
        <dbReference type="ARBA" id="ARBA00004442"/>
    </source>
</evidence>
<evidence type="ECO:0000256" key="2">
    <source>
        <dbReference type="ARBA" id="ARBA00023136"/>
    </source>
</evidence>
<gene>
    <name evidence="6" type="ORF">FNA67_19075</name>
</gene>
<evidence type="ECO:0000256" key="3">
    <source>
        <dbReference type="ARBA" id="ARBA00023237"/>
    </source>
</evidence>
<dbReference type="CDD" id="cd07185">
    <property type="entry name" value="OmpA_C-like"/>
    <property type="match status" value="1"/>
</dbReference>
<dbReference type="SUPFAM" id="SSF103088">
    <property type="entry name" value="OmpA-like"/>
    <property type="match status" value="1"/>
</dbReference>
<evidence type="ECO:0000256" key="5">
    <source>
        <dbReference type="SAM" id="SignalP"/>
    </source>
</evidence>
<feature type="compositionally biased region" description="Low complexity" evidence="4">
    <location>
        <begin position="232"/>
        <end position="243"/>
    </location>
</feature>
<dbReference type="GO" id="GO:0009279">
    <property type="term" value="C:cell outer membrane"/>
    <property type="evidence" value="ECO:0007669"/>
    <property type="project" value="UniProtKB-SubCell"/>
</dbReference>